<dbReference type="Pfam" id="PF24883">
    <property type="entry name" value="NPHP3_N"/>
    <property type="match status" value="1"/>
</dbReference>
<dbReference type="SUPFAM" id="SSF48403">
    <property type="entry name" value="Ankyrin repeat"/>
    <property type="match status" value="1"/>
</dbReference>
<feature type="domain" description="Nephrocystin 3-like N-terminal" evidence="4">
    <location>
        <begin position="32"/>
        <end position="193"/>
    </location>
</feature>
<keyword evidence="1" id="KW-0677">Repeat</keyword>
<protein>
    <recommendedName>
        <fullName evidence="7">NACHT domain-containing protein</fullName>
    </recommendedName>
</protein>
<dbReference type="SUPFAM" id="SSF52540">
    <property type="entry name" value="P-loop containing nucleoside triphosphate hydrolases"/>
    <property type="match status" value="1"/>
</dbReference>
<reference evidence="5 6" key="1">
    <citation type="journal article" date="2009" name="PLoS Genet.">
        <title>The genome of Nectria haematococca: contribution of supernumerary chromosomes to gene expansion.</title>
        <authorList>
            <person name="Coleman J.J."/>
            <person name="Rounsley S.D."/>
            <person name="Rodriguez-Carres M."/>
            <person name="Kuo A."/>
            <person name="Wasmann C.C."/>
            <person name="Grimwood J."/>
            <person name="Schmutz J."/>
            <person name="Taga M."/>
            <person name="White G.J."/>
            <person name="Zhou S."/>
            <person name="Schwartz D.C."/>
            <person name="Freitag M."/>
            <person name="Ma L.J."/>
            <person name="Danchin E.G."/>
            <person name="Henrissat B."/>
            <person name="Coutinho P.M."/>
            <person name="Nelson D.R."/>
            <person name="Straney D."/>
            <person name="Napoli C.A."/>
            <person name="Barker B.M."/>
            <person name="Gribskov M."/>
            <person name="Rep M."/>
            <person name="Kroken S."/>
            <person name="Molnar I."/>
            <person name="Rensing C."/>
            <person name="Kennell J.C."/>
            <person name="Zamora J."/>
            <person name="Farman M.L."/>
            <person name="Selker E.U."/>
            <person name="Salamov A."/>
            <person name="Shapiro H."/>
            <person name="Pangilinan J."/>
            <person name="Lindquist E."/>
            <person name="Lamers C."/>
            <person name="Grigoriev I.V."/>
            <person name="Geiser D.M."/>
            <person name="Covert S.F."/>
            <person name="Temporini E."/>
            <person name="Vanetten H.D."/>
        </authorList>
    </citation>
    <scope>NUCLEOTIDE SEQUENCE [LARGE SCALE GENOMIC DNA]</scope>
    <source>
        <strain evidence="6">ATCC MYA-4622 / CBS 123669 / FGSC 9596 / NRRL 45880 / 77-13-4</strain>
    </source>
</reference>
<keyword evidence="6" id="KW-1185">Reference proteome</keyword>
<dbReference type="GeneID" id="9669073"/>
<proteinExistence type="predicted"/>
<evidence type="ECO:0000313" key="6">
    <source>
        <dbReference type="Proteomes" id="UP000005206"/>
    </source>
</evidence>
<dbReference type="InterPro" id="IPR054471">
    <property type="entry name" value="GPIID_WHD"/>
</dbReference>
<dbReference type="SMART" id="SM00248">
    <property type="entry name" value="ANK"/>
    <property type="match status" value="5"/>
</dbReference>
<dbReference type="OrthoDB" id="1577640at2759"/>
<feature type="non-terminal residue" evidence="5">
    <location>
        <position position="1"/>
    </location>
</feature>
<dbReference type="InterPro" id="IPR056884">
    <property type="entry name" value="NPHP3-like_N"/>
</dbReference>
<sequence>EEEKLWQWVSPIDHFKTQMDKSRSRNPETRAGQWLLDSPEFEDFLSGRSNSLFCPGIPGAGKTVLTSVVVDYLLKLQKDSDGNDTGKIGVAFIYLDFKQEFELGSLLGSILRQLAADDPSTLDKLHKEHSSRSQSLPLSKARDILQSVFPSFSRIFIVVDALDEADQHLYDKLLLEIFHLQRTYGANIFATSRHIPDIERRFEGAKKLEIRASDEDVRNYVDSYITRFPRFVARSPELQEETRKGIVNAIDGMFLLATLHLDSLIGARSVRAFRDTIGSLPTGINAYDHAYGLALDRIEGQVQNRRDLAIEVLSWVAYARAHLTTAQLQHALAVIVGSTHFDESNIPDMNDAISVCAGLVIVDPGRDIVRLVHYTAQEYFDREKKKRLPHAQSHLTTVCLAYISLDCVQNISWIYRSGLRRHQKYPLYRYATVSWGYHARETRGHRVVMGLLLTRGHVDVNARNESRDTALHIAVSYGDVAAVELLLDHGADLNKRGRSHKTPAELAIAKDDAAIIRLLLGKRETELNKVRLLRKAASKGSLAVIRFLIDKCNVDVNSKDDHGQTVLSLSLRWKHTEVTKFLLANDQVDFMSKGPDGKSTALFGCG</sequence>
<dbReference type="PROSITE" id="PS50088">
    <property type="entry name" value="ANK_REPEAT"/>
    <property type="match status" value="1"/>
</dbReference>
<dbReference type="Gene3D" id="1.25.40.20">
    <property type="entry name" value="Ankyrin repeat-containing domain"/>
    <property type="match status" value="2"/>
</dbReference>
<name>C7ZHY4_FUSV7</name>
<evidence type="ECO:0000256" key="2">
    <source>
        <dbReference type="PROSITE-ProRule" id="PRU00023"/>
    </source>
</evidence>
<dbReference type="InParanoid" id="C7ZHY4"/>
<evidence type="ECO:0008006" key="7">
    <source>
        <dbReference type="Google" id="ProtNLM"/>
    </source>
</evidence>
<dbReference type="PANTHER" id="PTHR10039">
    <property type="entry name" value="AMELOGENIN"/>
    <property type="match status" value="1"/>
</dbReference>
<evidence type="ECO:0000313" key="5">
    <source>
        <dbReference type="EMBL" id="EEU36297.1"/>
    </source>
</evidence>
<dbReference type="HOGENOM" id="CLU_000288_34_23_1"/>
<accession>C7ZHY4</accession>
<dbReference type="InterPro" id="IPR002110">
    <property type="entry name" value="Ankyrin_rpt"/>
</dbReference>
<dbReference type="eggNOG" id="KOG0504">
    <property type="taxonomic scope" value="Eukaryota"/>
</dbReference>
<dbReference type="InterPro" id="IPR036770">
    <property type="entry name" value="Ankyrin_rpt-contain_sf"/>
</dbReference>
<dbReference type="InterPro" id="IPR027417">
    <property type="entry name" value="P-loop_NTPase"/>
</dbReference>
<dbReference type="Gene3D" id="3.40.50.300">
    <property type="entry name" value="P-loop containing nucleotide triphosphate hydrolases"/>
    <property type="match status" value="1"/>
</dbReference>
<dbReference type="KEGG" id="nhe:NECHADRAFT_52483"/>
<dbReference type="Pfam" id="PF12796">
    <property type="entry name" value="Ank_2"/>
    <property type="match status" value="2"/>
</dbReference>
<evidence type="ECO:0000259" key="4">
    <source>
        <dbReference type="Pfam" id="PF24883"/>
    </source>
</evidence>
<dbReference type="VEuPathDB" id="FungiDB:NECHADRAFT_52483"/>
<evidence type="ECO:0000259" key="3">
    <source>
        <dbReference type="Pfam" id="PF22939"/>
    </source>
</evidence>
<keyword evidence="2" id="KW-0040">ANK repeat</keyword>
<feature type="repeat" description="ANK" evidence="2">
    <location>
        <begin position="466"/>
        <end position="498"/>
    </location>
</feature>
<dbReference type="OMA" id="HTTINTY"/>
<dbReference type="Proteomes" id="UP000005206">
    <property type="component" value="Chromosome 11"/>
</dbReference>
<gene>
    <name evidence="5" type="ORF">NECHADRAFT_52483</name>
</gene>
<dbReference type="RefSeq" id="XP_003042010.1">
    <property type="nucleotide sequence ID" value="XM_003041964.1"/>
</dbReference>
<organism evidence="5 6">
    <name type="scientific">Fusarium vanettenii (strain ATCC MYA-4622 / CBS 123669 / FGSC 9596 / NRRL 45880 / 77-13-4)</name>
    <name type="common">Fusarium solani subsp. pisi</name>
    <dbReference type="NCBI Taxonomy" id="660122"/>
    <lineage>
        <taxon>Eukaryota</taxon>
        <taxon>Fungi</taxon>
        <taxon>Dikarya</taxon>
        <taxon>Ascomycota</taxon>
        <taxon>Pezizomycotina</taxon>
        <taxon>Sordariomycetes</taxon>
        <taxon>Hypocreomycetidae</taxon>
        <taxon>Hypocreales</taxon>
        <taxon>Nectriaceae</taxon>
        <taxon>Fusarium</taxon>
        <taxon>Fusarium solani species complex</taxon>
        <taxon>Fusarium vanettenii</taxon>
    </lineage>
</organism>
<dbReference type="EMBL" id="GG698929">
    <property type="protein sequence ID" value="EEU36297.1"/>
    <property type="molecule type" value="Genomic_DNA"/>
</dbReference>
<dbReference type="PANTHER" id="PTHR10039:SF15">
    <property type="entry name" value="NACHT DOMAIN-CONTAINING PROTEIN"/>
    <property type="match status" value="1"/>
</dbReference>
<dbReference type="Pfam" id="PF22939">
    <property type="entry name" value="WHD_GPIID"/>
    <property type="match status" value="1"/>
</dbReference>
<dbReference type="PROSITE" id="PS50297">
    <property type="entry name" value="ANK_REP_REGION"/>
    <property type="match status" value="1"/>
</dbReference>
<dbReference type="AlphaFoldDB" id="C7ZHY4"/>
<evidence type="ECO:0000256" key="1">
    <source>
        <dbReference type="ARBA" id="ARBA00022737"/>
    </source>
</evidence>
<feature type="domain" description="GPI inositol-deacylase winged helix" evidence="3">
    <location>
        <begin position="304"/>
        <end position="383"/>
    </location>
</feature>